<feature type="signal peptide" evidence="1">
    <location>
        <begin position="1"/>
        <end position="22"/>
    </location>
</feature>
<accession>A0ABU1T7B0</accession>
<evidence type="ECO:0000313" key="2">
    <source>
        <dbReference type="EMBL" id="MDR6941188.1"/>
    </source>
</evidence>
<sequence length="273" mass="29890">MNTIRFFAFLLLLGLFCSCEKAIDLKLEDSAPKYVIEGTVSNEAGGAKVLISQSKKFTDDNTFTGVSGAQVSIEGDGAVYALDAAGNGVYQNNTFAGIPGHTYHLTVKLNDKTFTSLSTMPQPVSLDSIYVITDEFNTNKDGSKQRLAIVKYNDPAAVKNYYRFIQYIDNKKEKTLFVSEDEFTNGQTVNSRLNYNNDNDDPAREIRTGKQLLIEMQCIDAAVYKYFFSLTAGALGDGNNAAPSNPMSNISGDALGYFSAYTITRKTITVPAN</sequence>
<comment type="caution">
    <text evidence="2">The sequence shown here is derived from an EMBL/GenBank/DDBJ whole genome shotgun (WGS) entry which is preliminary data.</text>
</comment>
<dbReference type="RefSeq" id="WP_310092654.1">
    <property type="nucleotide sequence ID" value="NZ_JAVDUU010000001.1"/>
</dbReference>
<dbReference type="Proteomes" id="UP001247620">
    <property type="component" value="Unassembled WGS sequence"/>
</dbReference>
<evidence type="ECO:0000256" key="1">
    <source>
        <dbReference type="SAM" id="SignalP"/>
    </source>
</evidence>
<evidence type="ECO:0008006" key="4">
    <source>
        <dbReference type="Google" id="ProtNLM"/>
    </source>
</evidence>
<protein>
    <recommendedName>
        <fullName evidence="4">DUF4249 domain-containing protein</fullName>
    </recommendedName>
</protein>
<keyword evidence="3" id="KW-1185">Reference proteome</keyword>
<evidence type="ECO:0000313" key="3">
    <source>
        <dbReference type="Proteomes" id="UP001247620"/>
    </source>
</evidence>
<dbReference type="PROSITE" id="PS51257">
    <property type="entry name" value="PROKAR_LIPOPROTEIN"/>
    <property type="match status" value="1"/>
</dbReference>
<gene>
    <name evidence="2" type="ORF">J2W55_001016</name>
</gene>
<dbReference type="EMBL" id="JAVDUU010000001">
    <property type="protein sequence ID" value="MDR6941188.1"/>
    <property type="molecule type" value="Genomic_DNA"/>
</dbReference>
<proteinExistence type="predicted"/>
<keyword evidence="1" id="KW-0732">Signal</keyword>
<dbReference type="Pfam" id="PF14054">
    <property type="entry name" value="DUF4249"/>
    <property type="match status" value="1"/>
</dbReference>
<name>A0ABU1T7B0_9SPHI</name>
<organism evidence="2 3">
    <name type="scientific">Mucilaginibacter pocheonensis</name>
    <dbReference type="NCBI Taxonomy" id="398050"/>
    <lineage>
        <taxon>Bacteria</taxon>
        <taxon>Pseudomonadati</taxon>
        <taxon>Bacteroidota</taxon>
        <taxon>Sphingobacteriia</taxon>
        <taxon>Sphingobacteriales</taxon>
        <taxon>Sphingobacteriaceae</taxon>
        <taxon>Mucilaginibacter</taxon>
    </lineage>
</organism>
<reference evidence="2 3" key="1">
    <citation type="submission" date="2023-07" db="EMBL/GenBank/DDBJ databases">
        <title>Sorghum-associated microbial communities from plants grown in Nebraska, USA.</title>
        <authorList>
            <person name="Schachtman D."/>
        </authorList>
    </citation>
    <scope>NUCLEOTIDE SEQUENCE [LARGE SCALE GENOMIC DNA]</scope>
    <source>
        <strain evidence="2 3">3262</strain>
    </source>
</reference>
<dbReference type="InterPro" id="IPR025345">
    <property type="entry name" value="DUF4249"/>
</dbReference>
<feature type="chain" id="PRO_5045450037" description="DUF4249 domain-containing protein" evidence="1">
    <location>
        <begin position="23"/>
        <end position="273"/>
    </location>
</feature>